<dbReference type="SUPFAM" id="SSF51445">
    <property type="entry name" value="(Trans)glycosidases"/>
    <property type="match status" value="1"/>
</dbReference>
<accession>A0A284R510</accession>
<proteinExistence type="predicted"/>
<dbReference type="CDD" id="cd00598">
    <property type="entry name" value="GH18_chitinase-like"/>
    <property type="match status" value="1"/>
</dbReference>
<evidence type="ECO:0000313" key="3">
    <source>
        <dbReference type="Proteomes" id="UP000219338"/>
    </source>
</evidence>
<feature type="domain" description="GH18" evidence="1">
    <location>
        <begin position="62"/>
        <end position="345"/>
    </location>
</feature>
<dbReference type="EMBL" id="FUEG01000004">
    <property type="protein sequence ID" value="SJL03807.1"/>
    <property type="molecule type" value="Genomic_DNA"/>
</dbReference>
<dbReference type="InterPro" id="IPR017853">
    <property type="entry name" value="GH"/>
</dbReference>
<dbReference type="Gene3D" id="3.20.20.80">
    <property type="entry name" value="Glycosidases"/>
    <property type="match status" value="1"/>
</dbReference>
<dbReference type="InterPro" id="IPR001223">
    <property type="entry name" value="Glyco_hydro18_cat"/>
</dbReference>
<dbReference type="GO" id="GO:0005975">
    <property type="term" value="P:carbohydrate metabolic process"/>
    <property type="evidence" value="ECO:0007669"/>
    <property type="project" value="InterPro"/>
</dbReference>
<evidence type="ECO:0000259" key="1">
    <source>
        <dbReference type="PROSITE" id="PS51910"/>
    </source>
</evidence>
<dbReference type="AlphaFoldDB" id="A0A284R510"/>
<organism evidence="2 3">
    <name type="scientific">Armillaria ostoyae</name>
    <name type="common">Armillaria root rot fungus</name>
    <dbReference type="NCBI Taxonomy" id="47428"/>
    <lineage>
        <taxon>Eukaryota</taxon>
        <taxon>Fungi</taxon>
        <taxon>Dikarya</taxon>
        <taxon>Basidiomycota</taxon>
        <taxon>Agaricomycotina</taxon>
        <taxon>Agaricomycetes</taxon>
        <taxon>Agaricomycetidae</taxon>
        <taxon>Agaricales</taxon>
        <taxon>Marasmiineae</taxon>
        <taxon>Physalacriaceae</taxon>
        <taxon>Armillaria</taxon>
    </lineage>
</organism>
<dbReference type="Proteomes" id="UP000219338">
    <property type="component" value="Unassembled WGS sequence"/>
</dbReference>
<protein>
    <recommendedName>
        <fullName evidence="1">GH18 domain-containing protein</fullName>
    </recommendedName>
</protein>
<name>A0A284R510_ARMOS</name>
<sequence>MSEETPFLQAHIHEMAFGFSAVLISALFFSRLIQGGPVYSTVFDGIDGKARDILERSAPAAPHWVIYSDTGTSTTDPPDISDINDKAYEWTTLTDDERTDIKSQYAAAGIKLLVSVFGSSDVPTTSRADPIVTADTMAAWVTQYSLDGIDVDYEDFAAFDAGGGKAEQWLADFTTQLRVTLPKDSYILTHAPVAPWFSPTHYGGGGYLKVHEMVGDMIDWYNLQFYNQGTDEYTTCDGLLNTSSDTWNGTALFQIADNGVDLSKLVIGKPATASDASNGYMDPDTLATCLGTAKDQGWGKSFDPIFPEHDSLSAAERKDGGAMVWQYPHGDESWITTVREKSWPV</sequence>
<dbReference type="OrthoDB" id="3012298at2759"/>
<gene>
    <name evidence="2" type="ORF">ARMOST_07164</name>
</gene>
<keyword evidence="3" id="KW-1185">Reference proteome</keyword>
<reference evidence="3" key="1">
    <citation type="journal article" date="2017" name="Nat. Ecol. Evol.">
        <title>Genome expansion and lineage-specific genetic innovations in the forest pathogenic fungi Armillaria.</title>
        <authorList>
            <person name="Sipos G."/>
            <person name="Prasanna A.N."/>
            <person name="Walter M.C."/>
            <person name="O'Connor E."/>
            <person name="Balint B."/>
            <person name="Krizsan K."/>
            <person name="Kiss B."/>
            <person name="Hess J."/>
            <person name="Varga T."/>
            <person name="Slot J."/>
            <person name="Riley R."/>
            <person name="Boka B."/>
            <person name="Rigling D."/>
            <person name="Barry K."/>
            <person name="Lee J."/>
            <person name="Mihaltcheva S."/>
            <person name="LaButti K."/>
            <person name="Lipzen A."/>
            <person name="Waldron R."/>
            <person name="Moloney N.M."/>
            <person name="Sperisen C."/>
            <person name="Kredics L."/>
            <person name="Vagvoelgyi C."/>
            <person name="Patrignani A."/>
            <person name="Fitzpatrick D."/>
            <person name="Nagy I."/>
            <person name="Doyle S."/>
            <person name="Anderson J.B."/>
            <person name="Grigoriev I.V."/>
            <person name="Gueldener U."/>
            <person name="Muensterkoetter M."/>
            <person name="Nagy L.G."/>
        </authorList>
    </citation>
    <scope>NUCLEOTIDE SEQUENCE [LARGE SCALE GENOMIC DNA]</scope>
    <source>
        <strain evidence="3">C18/9</strain>
    </source>
</reference>
<evidence type="ECO:0000313" key="2">
    <source>
        <dbReference type="EMBL" id="SJL03807.1"/>
    </source>
</evidence>
<dbReference type="PROSITE" id="PS51910">
    <property type="entry name" value="GH18_2"/>
    <property type="match status" value="1"/>
</dbReference>
<dbReference type="OMA" id="VGDMIDW"/>
<dbReference type="Pfam" id="PF00704">
    <property type="entry name" value="Glyco_hydro_18"/>
    <property type="match status" value="1"/>
</dbReference>